<keyword evidence="2" id="KW-1133">Transmembrane helix</keyword>
<reference evidence="3" key="1">
    <citation type="journal article" date="2021" name="PeerJ">
        <title>Extensive microbial diversity within the chicken gut microbiome revealed by metagenomics and culture.</title>
        <authorList>
            <person name="Gilroy R."/>
            <person name="Ravi A."/>
            <person name="Getino M."/>
            <person name="Pursley I."/>
            <person name="Horton D.L."/>
            <person name="Alikhan N.F."/>
            <person name="Baker D."/>
            <person name="Gharbi K."/>
            <person name="Hall N."/>
            <person name="Watson M."/>
            <person name="Adriaenssens E.M."/>
            <person name="Foster-Nyarko E."/>
            <person name="Jarju S."/>
            <person name="Secka A."/>
            <person name="Antonio M."/>
            <person name="Oren A."/>
            <person name="Chaudhuri R.R."/>
            <person name="La Ragione R."/>
            <person name="Hildebrand F."/>
            <person name="Pallen M.J."/>
        </authorList>
    </citation>
    <scope>NUCLEOTIDE SEQUENCE</scope>
    <source>
        <strain evidence="3">ChiGjej4B4-7305</strain>
    </source>
</reference>
<evidence type="ECO:0000256" key="2">
    <source>
        <dbReference type="SAM" id="Phobius"/>
    </source>
</evidence>
<feature type="transmembrane region" description="Helical" evidence="2">
    <location>
        <begin position="51"/>
        <end position="76"/>
    </location>
</feature>
<feature type="compositionally biased region" description="Acidic residues" evidence="1">
    <location>
        <begin position="90"/>
        <end position="101"/>
    </location>
</feature>
<evidence type="ECO:0000313" key="4">
    <source>
        <dbReference type="Proteomes" id="UP000824037"/>
    </source>
</evidence>
<evidence type="ECO:0000313" key="3">
    <source>
        <dbReference type="EMBL" id="HIZ36019.1"/>
    </source>
</evidence>
<feature type="region of interest" description="Disordered" evidence="1">
    <location>
        <begin position="79"/>
        <end position="103"/>
    </location>
</feature>
<sequence length="236" mass="24264">MRNPAGKSGTTRQRATGDPASRGTPARGAPARSTRGQAAKERAATFRRRRAVVGVLALLLVAGVAFGAVQGVPLLLERFGPSSAEPTSEPTEDSTGPDEEALANPVGCQSEAVSLELGSAGGTVAAGSQVEVPVTITNTGQVPCLLDVGNASLELAVTSGDDTVWTTAQCPAGREEQRILLATGAVEERTITWSGRRSAAECPSDTREARAGAYRVQVSLAVDDGAVTERQALTLN</sequence>
<evidence type="ECO:0000256" key="1">
    <source>
        <dbReference type="SAM" id="MobiDB-lite"/>
    </source>
</evidence>
<dbReference type="Proteomes" id="UP000824037">
    <property type="component" value="Unassembled WGS sequence"/>
</dbReference>
<evidence type="ECO:0008006" key="5">
    <source>
        <dbReference type="Google" id="ProtNLM"/>
    </source>
</evidence>
<accession>A0A9D2EEA3</accession>
<reference evidence="3" key="2">
    <citation type="submission" date="2021-04" db="EMBL/GenBank/DDBJ databases">
        <authorList>
            <person name="Gilroy R."/>
        </authorList>
    </citation>
    <scope>NUCLEOTIDE SEQUENCE</scope>
    <source>
        <strain evidence="3">ChiGjej4B4-7305</strain>
    </source>
</reference>
<dbReference type="EMBL" id="DXBY01000164">
    <property type="protein sequence ID" value="HIZ36019.1"/>
    <property type="molecule type" value="Genomic_DNA"/>
</dbReference>
<feature type="region of interest" description="Disordered" evidence="1">
    <location>
        <begin position="1"/>
        <end position="44"/>
    </location>
</feature>
<proteinExistence type="predicted"/>
<dbReference type="AlphaFoldDB" id="A0A9D2EEA3"/>
<name>A0A9D2EEA3_9MICO</name>
<gene>
    <name evidence="3" type="ORF">H9815_09600</name>
</gene>
<keyword evidence="2" id="KW-0472">Membrane</keyword>
<organism evidence="3 4">
    <name type="scientific">Candidatus Ruania gallistercoris</name>
    <dbReference type="NCBI Taxonomy" id="2838746"/>
    <lineage>
        <taxon>Bacteria</taxon>
        <taxon>Bacillati</taxon>
        <taxon>Actinomycetota</taxon>
        <taxon>Actinomycetes</taxon>
        <taxon>Micrococcales</taxon>
        <taxon>Ruaniaceae</taxon>
        <taxon>Ruania</taxon>
    </lineage>
</organism>
<keyword evidence="2" id="KW-0812">Transmembrane</keyword>
<protein>
    <recommendedName>
        <fullName evidence="5">DUF4232 domain-containing protein</fullName>
    </recommendedName>
</protein>
<comment type="caution">
    <text evidence="3">The sequence shown here is derived from an EMBL/GenBank/DDBJ whole genome shotgun (WGS) entry which is preliminary data.</text>
</comment>